<accession>A0A0L7QYS9</accession>
<dbReference type="EMBL" id="KQ414685">
    <property type="protein sequence ID" value="KOC63784.1"/>
    <property type="molecule type" value="Genomic_DNA"/>
</dbReference>
<keyword evidence="2" id="KW-1185">Reference proteome</keyword>
<dbReference type="Proteomes" id="UP000053825">
    <property type="component" value="Unassembled WGS sequence"/>
</dbReference>
<organism evidence="1 2">
    <name type="scientific">Habropoda laboriosa</name>
    <dbReference type="NCBI Taxonomy" id="597456"/>
    <lineage>
        <taxon>Eukaryota</taxon>
        <taxon>Metazoa</taxon>
        <taxon>Ecdysozoa</taxon>
        <taxon>Arthropoda</taxon>
        <taxon>Hexapoda</taxon>
        <taxon>Insecta</taxon>
        <taxon>Pterygota</taxon>
        <taxon>Neoptera</taxon>
        <taxon>Endopterygota</taxon>
        <taxon>Hymenoptera</taxon>
        <taxon>Apocrita</taxon>
        <taxon>Aculeata</taxon>
        <taxon>Apoidea</taxon>
        <taxon>Anthophila</taxon>
        <taxon>Apidae</taxon>
        <taxon>Habropoda</taxon>
    </lineage>
</organism>
<reference evidence="1 2" key="1">
    <citation type="submission" date="2015-07" db="EMBL/GenBank/DDBJ databases">
        <title>The genome of Habropoda laboriosa.</title>
        <authorList>
            <person name="Pan H."/>
            <person name="Kapheim K."/>
        </authorList>
    </citation>
    <scope>NUCLEOTIDE SEQUENCE [LARGE SCALE GENOMIC DNA]</scope>
    <source>
        <strain evidence="1">0110345459</strain>
    </source>
</reference>
<protein>
    <submittedName>
        <fullName evidence="1">Uncharacterized protein</fullName>
    </submittedName>
</protein>
<gene>
    <name evidence="1" type="ORF">WH47_01114</name>
</gene>
<sequence>MTKRTYLQDIVSLFKMNSNSNSLLGRECERTTCWFEMMSISIRLFLTMM</sequence>
<dbReference type="AlphaFoldDB" id="A0A0L7QYS9"/>
<proteinExistence type="predicted"/>
<evidence type="ECO:0000313" key="1">
    <source>
        <dbReference type="EMBL" id="KOC63784.1"/>
    </source>
</evidence>
<name>A0A0L7QYS9_9HYME</name>
<evidence type="ECO:0000313" key="2">
    <source>
        <dbReference type="Proteomes" id="UP000053825"/>
    </source>
</evidence>